<evidence type="ECO:0000313" key="2">
    <source>
        <dbReference type="Proteomes" id="UP001500305"/>
    </source>
</evidence>
<reference evidence="2" key="1">
    <citation type="journal article" date="2019" name="Int. J. Syst. Evol. Microbiol.">
        <title>The Global Catalogue of Microorganisms (GCM) 10K type strain sequencing project: providing services to taxonomists for standard genome sequencing and annotation.</title>
        <authorList>
            <consortium name="The Broad Institute Genomics Platform"/>
            <consortium name="The Broad Institute Genome Sequencing Center for Infectious Disease"/>
            <person name="Wu L."/>
            <person name="Ma J."/>
        </authorList>
    </citation>
    <scope>NUCLEOTIDE SEQUENCE [LARGE SCALE GENOMIC DNA]</scope>
    <source>
        <strain evidence="2">JCM 7356</strain>
    </source>
</reference>
<sequence>MTIAARLVTTIAAPLDPASADAPQVLSWPGHRLLVQRGDTDVVALDLDTPHAGRAAEVRFPAPWPRRFGSVTVSPERDAAVFAGVHAVRSVERTGATRWEVRHGCWDGGCTLSHPSFDEYAHDEDHSRADGGSVAVSADGRLVWAHVRGPLGDDGDTEDDQELWVVLDAVDGRVVGRANTMTVASGSEHTPHPDSAQMGLSVGEGEEGSPALWGRWDGQQLTTEQIGIGLVLLAVSPSGRHLLTVDVGQWSLYVHQVEDGSEPRELDAADTVPAHPGSTGEDRVYWDYEAAFVDKGTVVAGTSECDAPYGSVRHWLVDVDGMTLRGEISYPVPVSGPARAAGDGTWYTVSKDGTSVHLWELAEGS</sequence>
<dbReference type="EMBL" id="BAAATR010000041">
    <property type="protein sequence ID" value="GAA2270803.1"/>
    <property type="molecule type" value="Genomic_DNA"/>
</dbReference>
<dbReference type="RefSeq" id="WP_344640213.1">
    <property type="nucleotide sequence ID" value="NZ_BAAATR010000041.1"/>
</dbReference>
<evidence type="ECO:0000313" key="1">
    <source>
        <dbReference type="EMBL" id="GAA2270803.1"/>
    </source>
</evidence>
<keyword evidence="2" id="KW-1185">Reference proteome</keyword>
<accession>A0ABP5RQ73</accession>
<organism evidence="1 2">
    <name type="scientific">Kitasatospora cystarginea</name>
    <dbReference type="NCBI Taxonomy" id="58350"/>
    <lineage>
        <taxon>Bacteria</taxon>
        <taxon>Bacillati</taxon>
        <taxon>Actinomycetota</taxon>
        <taxon>Actinomycetes</taxon>
        <taxon>Kitasatosporales</taxon>
        <taxon>Streptomycetaceae</taxon>
        <taxon>Kitasatospora</taxon>
    </lineage>
</organism>
<comment type="caution">
    <text evidence="1">The sequence shown here is derived from an EMBL/GenBank/DDBJ whole genome shotgun (WGS) entry which is preliminary data.</text>
</comment>
<gene>
    <name evidence="1" type="ORF">GCM10010430_65780</name>
</gene>
<dbReference type="Proteomes" id="UP001500305">
    <property type="component" value="Unassembled WGS sequence"/>
</dbReference>
<proteinExistence type="predicted"/>
<dbReference type="SUPFAM" id="SSF50960">
    <property type="entry name" value="TolB, C-terminal domain"/>
    <property type="match status" value="1"/>
</dbReference>
<name>A0ABP5RQ73_9ACTN</name>
<dbReference type="SUPFAM" id="SSF51004">
    <property type="entry name" value="C-terminal (heme d1) domain of cytochrome cd1-nitrite reductase"/>
    <property type="match status" value="1"/>
</dbReference>
<protein>
    <submittedName>
        <fullName evidence="1">Uncharacterized protein</fullName>
    </submittedName>
</protein>
<dbReference type="InterPro" id="IPR011048">
    <property type="entry name" value="Haem_d1_sf"/>
</dbReference>